<sequence length="300" mass="30643">MLGVAVAIAAVSTSAILVRWSGAPSVVKAFYRVLFMTAAIAPFALRDVDDLRAISGRDLGFAVVSGLALAVHFASFFESLEWTSVAASVTLITTQPIFVGAGAAVLLDERLTPRMVGGMAVALVGAFCMSIGPIVVDPLLGGGDIVAALTTAFAGSSAQLYGNALALVGAVVGAVYTLSGRSLRQRLSLFAYTFVVYAVCTAALGAIAVGSGAPLLGYSETEWGLFLAMALLPGMFGHTVINWALKYVESSVVSVSLLGEPVGSTILALVLLGEVPEVVTVLGGAVVLVGIFVTTRARAT</sequence>
<evidence type="ECO:0000313" key="4">
    <source>
        <dbReference type="Proteomes" id="UP001596447"/>
    </source>
</evidence>
<feature type="transmembrane region" description="Helical" evidence="1">
    <location>
        <begin position="278"/>
        <end position="295"/>
    </location>
</feature>
<gene>
    <name evidence="3" type="ORF">ACFQJ9_05475</name>
</gene>
<dbReference type="PANTHER" id="PTHR22911">
    <property type="entry name" value="ACYL-MALONYL CONDENSING ENZYME-RELATED"/>
    <property type="match status" value="1"/>
</dbReference>
<dbReference type="SUPFAM" id="SSF103481">
    <property type="entry name" value="Multidrug resistance efflux transporter EmrE"/>
    <property type="match status" value="2"/>
</dbReference>
<dbReference type="Proteomes" id="UP001596447">
    <property type="component" value="Unassembled WGS sequence"/>
</dbReference>
<keyword evidence="1" id="KW-0812">Transmembrane</keyword>
<organism evidence="3 4">
    <name type="scientific">Halospeciosus flavus</name>
    <dbReference type="NCBI Taxonomy" id="3032283"/>
    <lineage>
        <taxon>Archaea</taxon>
        <taxon>Methanobacteriati</taxon>
        <taxon>Methanobacteriota</taxon>
        <taxon>Stenosarchaea group</taxon>
        <taxon>Halobacteria</taxon>
        <taxon>Halobacteriales</taxon>
        <taxon>Halobacteriaceae</taxon>
        <taxon>Halospeciosus</taxon>
    </lineage>
</organism>
<evidence type="ECO:0000259" key="2">
    <source>
        <dbReference type="Pfam" id="PF00892"/>
    </source>
</evidence>
<dbReference type="RefSeq" id="WP_279530066.1">
    <property type="nucleotide sequence ID" value="NZ_CP122312.1"/>
</dbReference>
<feature type="transmembrane region" description="Helical" evidence="1">
    <location>
        <begin position="190"/>
        <end position="211"/>
    </location>
</feature>
<reference evidence="3 4" key="1">
    <citation type="journal article" date="2019" name="Int. J. Syst. Evol. Microbiol.">
        <title>The Global Catalogue of Microorganisms (GCM) 10K type strain sequencing project: providing services to taxonomists for standard genome sequencing and annotation.</title>
        <authorList>
            <consortium name="The Broad Institute Genomics Platform"/>
            <consortium name="The Broad Institute Genome Sequencing Center for Infectious Disease"/>
            <person name="Wu L."/>
            <person name="Ma J."/>
        </authorList>
    </citation>
    <scope>NUCLEOTIDE SEQUENCE [LARGE SCALE GENOMIC DNA]</scope>
    <source>
        <strain evidence="3 4">XZGYJ-43</strain>
    </source>
</reference>
<feature type="transmembrane region" description="Helical" evidence="1">
    <location>
        <begin position="59"/>
        <end position="77"/>
    </location>
</feature>
<dbReference type="PANTHER" id="PTHR22911:SF76">
    <property type="entry name" value="EAMA DOMAIN-CONTAINING PROTEIN"/>
    <property type="match status" value="1"/>
</dbReference>
<dbReference type="AlphaFoldDB" id="A0ABD5Z143"/>
<feature type="domain" description="EamA" evidence="2">
    <location>
        <begin position="5"/>
        <end position="130"/>
    </location>
</feature>
<keyword evidence="1" id="KW-0472">Membrane</keyword>
<dbReference type="Pfam" id="PF00892">
    <property type="entry name" value="EamA"/>
    <property type="match status" value="2"/>
</dbReference>
<dbReference type="EMBL" id="JBHTAR010000011">
    <property type="protein sequence ID" value="MFC7198876.1"/>
    <property type="molecule type" value="Genomic_DNA"/>
</dbReference>
<name>A0ABD5Z143_9EURY</name>
<protein>
    <submittedName>
        <fullName evidence="3">DMT family transporter</fullName>
    </submittedName>
</protein>
<dbReference type="InterPro" id="IPR000620">
    <property type="entry name" value="EamA_dom"/>
</dbReference>
<keyword evidence="1" id="KW-1133">Transmembrane helix</keyword>
<proteinExistence type="predicted"/>
<feature type="transmembrane region" description="Helical" evidence="1">
    <location>
        <begin position="160"/>
        <end position="178"/>
    </location>
</feature>
<keyword evidence="4" id="KW-1185">Reference proteome</keyword>
<evidence type="ECO:0000313" key="3">
    <source>
        <dbReference type="EMBL" id="MFC7198876.1"/>
    </source>
</evidence>
<feature type="transmembrane region" description="Helical" evidence="1">
    <location>
        <begin position="30"/>
        <end position="47"/>
    </location>
</feature>
<comment type="caution">
    <text evidence="3">The sequence shown here is derived from an EMBL/GenBank/DDBJ whole genome shotgun (WGS) entry which is preliminary data.</text>
</comment>
<dbReference type="InterPro" id="IPR037185">
    <property type="entry name" value="EmrE-like"/>
</dbReference>
<feature type="transmembrane region" description="Helical" evidence="1">
    <location>
        <begin position="83"/>
        <end position="107"/>
    </location>
</feature>
<feature type="domain" description="EamA" evidence="2">
    <location>
        <begin position="161"/>
        <end position="295"/>
    </location>
</feature>
<feature type="transmembrane region" description="Helical" evidence="1">
    <location>
        <begin position="252"/>
        <end position="272"/>
    </location>
</feature>
<accession>A0ABD5Z143</accession>
<evidence type="ECO:0000256" key="1">
    <source>
        <dbReference type="SAM" id="Phobius"/>
    </source>
</evidence>
<feature type="transmembrane region" description="Helical" evidence="1">
    <location>
        <begin position="223"/>
        <end position="245"/>
    </location>
</feature>
<feature type="transmembrane region" description="Helical" evidence="1">
    <location>
        <begin position="119"/>
        <end position="140"/>
    </location>
</feature>